<feature type="domain" description="ABC transmembrane type-1" evidence="8">
    <location>
        <begin position="80"/>
        <end position="291"/>
    </location>
</feature>
<keyword evidence="6 7" id="KW-0472">Membrane</keyword>
<reference evidence="9 10" key="1">
    <citation type="submission" date="2016-08" db="EMBL/GenBank/DDBJ databases">
        <authorList>
            <person name="Seilhamer J.J."/>
        </authorList>
    </citation>
    <scope>NUCLEOTIDE SEQUENCE [LARGE SCALE GENOMIC DNA]</scope>
    <source>
        <strain evidence="9 10">NML150140-1</strain>
    </source>
</reference>
<feature type="transmembrane region" description="Helical" evidence="7">
    <location>
        <begin position="21"/>
        <end position="46"/>
    </location>
</feature>
<dbReference type="RefSeq" id="WP_044969017.1">
    <property type="nucleotide sequence ID" value="NZ_DAWDRA010000344.1"/>
</dbReference>
<protein>
    <recommendedName>
        <fullName evidence="8">ABC transmembrane type-1 domain-containing protein</fullName>
    </recommendedName>
</protein>
<comment type="subcellular location">
    <subcellularLocation>
        <location evidence="1 7">Cell membrane</location>
        <topology evidence="1 7">Multi-pass membrane protein</topology>
    </subcellularLocation>
</comment>
<dbReference type="InterPro" id="IPR035906">
    <property type="entry name" value="MetI-like_sf"/>
</dbReference>
<dbReference type="Proteomes" id="UP000094271">
    <property type="component" value="Unassembled WGS sequence"/>
</dbReference>
<dbReference type="SUPFAM" id="SSF161098">
    <property type="entry name" value="MetI-like"/>
    <property type="match status" value="1"/>
</dbReference>
<dbReference type="Pfam" id="PF00528">
    <property type="entry name" value="BPD_transp_1"/>
    <property type="match status" value="1"/>
</dbReference>
<feature type="transmembrane region" description="Helical" evidence="7">
    <location>
        <begin position="117"/>
        <end position="138"/>
    </location>
</feature>
<feature type="transmembrane region" description="Helical" evidence="7">
    <location>
        <begin position="277"/>
        <end position="295"/>
    </location>
</feature>
<evidence type="ECO:0000259" key="8">
    <source>
        <dbReference type="PROSITE" id="PS50928"/>
    </source>
</evidence>
<dbReference type="GO" id="GO:0005886">
    <property type="term" value="C:plasma membrane"/>
    <property type="evidence" value="ECO:0007669"/>
    <property type="project" value="UniProtKB-SubCell"/>
</dbReference>
<dbReference type="AlphaFoldDB" id="A0A1E3UCR1"/>
<evidence type="ECO:0000256" key="4">
    <source>
        <dbReference type="ARBA" id="ARBA00022692"/>
    </source>
</evidence>
<keyword evidence="2 7" id="KW-0813">Transport</keyword>
<evidence type="ECO:0000256" key="5">
    <source>
        <dbReference type="ARBA" id="ARBA00022989"/>
    </source>
</evidence>
<sequence length="303" mass="34255">MNSPKKIIHKVSSLERKERRYFYLFISPWLAGFFLLTIGPMIYSFYCALCEWDGMSAPIFSGLDNYTRTITSNQDFRRALVNTFVYAVFSVPTSMIFALFLAFLLNKNHKGAGIFQALFYFPSVAAGTAVYMVWIWLFNGETGVFNYLLSLIGIEGPKWLASTEWAMPSLILMNLTFCGQAMLIFLAGLKQVPAAYYEAAEIDGATEFGKFANITLPMISPVVLLNTIMGMISAFQIFNQPFIMTGGGPMKSTYMYGMLIYDTGFYFFRFGEAAAQSWILCFLLVALTVIVMKLMNRKTVYEL</sequence>
<evidence type="ECO:0000313" key="9">
    <source>
        <dbReference type="EMBL" id="ODR47564.1"/>
    </source>
</evidence>
<comment type="caution">
    <text evidence="9">The sequence shown here is derived from an EMBL/GenBank/DDBJ whole genome shotgun (WGS) entry which is preliminary data.</text>
</comment>
<evidence type="ECO:0000256" key="3">
    <source>
        <dbReference type="ARBA" id="ARBA00022475"/>
    </source>
</evidence>
<evidence type="ECO:0000313" key="10">
    <source>
        <dbReference type="Proteomes" id="UP000094271"/>
    </source>
</evidence>
<dbReference type="PROSITE" id="PS50928">
    <property type="entry name" value="ABC_TM1"/>
    <property type="match status" value="1"/>
</dbReference>
<feature type="transmembrane region" description="Helical" evidence="7">
    <location>
        <begin position="84"/>
        <end position="105"/>
    </location>
</feature>
<organism evidence="9 10">
    <name type="scientific">Eisenbergiella tayi</name>
    <dbReference type="NCBI Taxonomy" id="1432052"/>
    <lineage>
        <taxon>Bacteria</taxon>
        <taxon>Bacillati</taxon>
        <taxon>Bacillota</taxon>
        <taxon>Clostridia</taxon>
        <taxon>Lachnospirales</taxon>
        <taxon>Lachnospiraceae</taxon>
        <taxon>Eisenbergiella</taxon>
    </lineage>
</organism>
<evidence type="ECO:0000256" key="2">
    <source>
        <dbReference type="ARBA" id="ARBA00022448"/>
    </source>
</evidence>
<dbReference type="EMBL" id="MEHA01000020">
    <property type="protein sequence ID" value="ODR47564.1"/>
    <property type="molecule type" value="Genomic_DNA"/>
</dbReference>
<name>A0A1E3UCR1_9FIRM</name>
<dbReference type="GO" id="GO:0055085">
    <property type="term" value="P:transmembrane transport"/>
    <property type="evidence" value="ECO:0007669"/>
    <property type="project" value="InterPro"/>
</dbReference>
<dbReference type="PANTHER" id="PTHR30193">
    <property type="entry name" value="ABC TRANSPORTER PERMEASE PROTEIN"/>
    <property type="match status" value="1"/>
</dbReference>
<feature type="transmembrane region" description="Helical" evidence="7">
    <location>
        <begin position="170"/>
        <end position="189"/>
    </location>
</feature>
<dbReference type="PANTHER" id="PTHR30193:SF1">
    <property type="entry name" value="ABC TRANSPORTER PERMEASE PROTEIN YESP-RELATED"/>
    <property type="match status" value="1"/>
</dbReference>
<proteinExistence type="inferred from homology"/>
<dbReference type="OrthoDB" id="42615at2"/>
<evidence type="ECO:0000256" key="1">
    <source>
        <dbReference type="ARBA" id="ARBA00004651"/>
    </source>
</evidence>
<dbReference type="InterPro" id="IPR000515">
    <property type="entry name" value="MetI-like"/>
</dbReference>
<accession>A0A1E3UCR1</accession>
<comment type="similarity">
    <text evidence="7">Belongs to the binding-protein-dependent transport system permease family.</text>
</comment>
<keyword evidence="5 7" id="KW-1133">Transmembrane helix</keyword>
<dbReference type="InterPro" id="IPR051393">
    <property type="entry name" value="ABC_transporter_permease"/>
</dbReference>
<gene>
    <name evidence="9" type="ORF">BEI59_23140</name>
</gene>
<dbReference type="Gene3D" id="1.10.3720.10">
    <property type="entry name" value="MetI-like"/>
    <property type="match status" value="1"/>
</dbReference>
<evidence type="ECO:0000256" key="6">
    <source>
        <dbReference type="ARBA" id="ARBA00023136"/>
    </source>
</evidence>
<keyword evidence="4 7" id="KW-0812">Transmembrane</keyword>
<keyword evidence="3" id="KW-1003">Cell membrane</keyword>
<dbReference type="CDD" id="cd06261">
    <property type="entry name" value="TM_PBP2"/>
    <property type="match status" value="1"/>
</dbReference>
<evidence type="ECO:0000256" key="7">
    <source>
        <dbReference type="RuleBase" id="RU363032"/>
    </source>
</evidence>